<evidence type="ECO:0000259" key="3">
    <source>
        <dbReference type="Pfam" id="PF08669"/>
    </source>
</evidence>
<keyword evidence="1" id="KW-0809">Transit peptide</keyword>
<reference evidence="4 5" key="1">
    <citation type="submission" date="2020-12" db="EMBL/GenBank/DDBJ databases">
        <title>Microbacterium sp. HY060.</title>
        <authorList>
            <person name="Zhou J."/>
        </authorList>
    </citation>
    <scope>NUCLEOTIDE SEQUENCE [LARGE SCALE GENOMIC DNA]</scope>
    <source>
        <strain evidence="4 5">HY60</strain>
    </source>
</reference>
<dbReference type="InterPro" id="IPR045179">
    <property type="entry name" value="YgfZ/GcvT"/>
</dbReference>
<dbReference type="SUPFAM" id="SSF103025">
    <property type="entry name" value="Folate-binding domain"/>
    <property type="match status" value="1"/>
</dbReference>
<dbReference type="InterPro" id="IPR006222">
    <property type="entry name" value="GCVT_N"/>
</dbReference>
<feature type="domain" description="GCVT N-terminal" evidence="2">
    <location>
        <begin position="33"/>
        <end position="145"/>
    </location>
</feature>
<feature type="domain" description="Aminomethyltransferase C-terminal" evidence="3">
    <location>
        <begin position="274"/>
        <end position="332"/>
    </location>
</feature>
<evidence type="ECO:0000313" key="5">
    <source>
        <dbReference type="Proteomes" id="UP000662814"/>
    </source>
</evidence>
<dbReference type="EMBL" id="CP061169">
    <property type="protein sequence ID" value="QPZ37382.1"/>
    <property type="molecule type" value="Genomic_DNA"/>
</dbReference>
<dbReference type="SUPFAM" id="SSF101790">
    <property type="entry name" value="Aminomethyltransferase beta-barrel domain"/>
    <property type="match status" value="1"/>
</dbReference>
<organism evidence="4 5">
    <name type="scientific">Paramicrobacterium chengjingii</name>
    <dbReference type="NCBI Taxonomy" id="2769067"/>
    <lineage>
        <taxon>Bacteria</taxon>
        <taxon>Bacillati</taxon>
        <taxon>Actinomycetota</taxon>
        <taxon>Actinomycetes</taxon>
        <taxon>Micrococcales</taxon>
        <taxon>Microbacteriaceae</taxon>
        <taxon>Paramicrobacterium</taxon>
    </lineage>
</organism>
<dbReference type="PANTHER" id="PTHR22602:SF0">
    <property type="entry name" value="TRANSFERASE CAF17, MITOCHONDRIAL-RELATED"/>
    <property type="match status" value="1"/>
</dbReference>
<gene>
    <name evidence="4" type="ORF">HCR76_11070</name>
</gene>
<dbReference type="PIRSF" id="PIRSF006487">
    <property type="entry name" value="GcvT"/>
    <property type="match status" value="1"/>
</dbReference>
<dbReference type="NCBIfam" id="TIGR03317">
    <property type="entry name" value="ygfZ_signature"/>
    <property type="match status" value="1"/>
</dbReference>
<name>A0ABX6YG61_9MICO</name>
<dbReference type="InterPro" id="IPR017703">
    <property type="entry name" value="YgfZ/GCV_T_CS"/>
</dbReference>
<dbReference type="RefSeq" id="WP_166992064.1">
    <property type="nucleotide sequence ID" value="NZ_CP061169.1"/>
</dbReference>
<dbReference type="Pfam" id="PF08669">
    <property type="entry name" value="GCV_T_C"/>
    <property type="match status" value="1"/>
</dbReference>
<protein>
    <submittedName>
        <fullName evidence="4">Folate-binding protein YgfZ</fullName>
    </submittedName>
</protein>
<accession>A0ABX6YG61</accession>
<dbReference type="InterPro" id="IPR013977">
    <property type="entry name" value="GcvT_C"/>
</dbReference>
<keyword evidence="5" id="KW-1185">Reference proteome</keyword>
<evidence type="ECO:0000256" key="1">
    <source>
        <dbReference type="ARBA" id="ARBA00022946"/>
    </source>
</evidence>
<dbReference type="PANTHER" id="PTHR22602">
    <property type="entry name" value="TRANSFERASE CAF17, MITOCHONDRIAL-RELATED"/>
    <property type="match status" value="1"/>
</dbReference>
<dbReference type="Gene3D" id="3.30.1360.120">
    <property type="entry name" value="Probable tRNA modification gtpase trme, domain 1"/>
    <property type="match status" value="1"/>
</dbReference>
<evidence type="ECO:0000313" key="4">
    <source>
        <dbReference type="EMBL" id="QPZ37382.1"/>
    </source>
</evidence>
<evidence type="ECO:0000259" key="2">
    <source>
        <dbReference type="Pfam" id="PF01571"/>
    </source>
</evidence>
<dbReference type="Pfam" id="PF01571">
    <property type="entry name" value="GCV_T"/>
    <property type="match status" value="1"/>
</dbReference>
<dbReference type="InterPro" id="IPR027266">
    <property type="entry name" value="TrmE/GcvT-like"/>
</dbReference>
<dbReference type="Proteomes" id="UP000662814">
    <property type="component" value="Chromosome"/>
</dbReference>
<dbReference type="InterPro" id="IPR029043">
    <property type="entry name" value="GcvT/YgfZ_C"/>
</dbReference>
<proteinExistence type="predicted"/>
<sequence>MSSSPFLSLPAAIELPDAVDSGVPSHYGSPNIEQRTLERGQAIVDLSTRAVVSITGPDRRSWVNSLASQSVDDLAPGVSTEALFLGPQGRIEHAVGIVDDGDTLWLLVDPTTVDDLVAWLERMVFMLRVDVADRSPEYARIGMVGADLDIEAAAPAGIPLIWDDPWASVLPGGWQYAAAEHPGADWRWREVLVPRESLPQLAARVRSGELRVAGSLAAEALRVAAWRPRQAMEADERSIPHELDWLRTAVHLHKGCYRGQETVAKVHNLGHPPRRLVLLHLDGSESVMPPHGATVLAPKGDDEREVGHVTTAAMHHELGPVALALIKRAVPEELDLVVLDGETRIAAAQEIIVPSGAGATAGVPRLPRLGARTRPGR</sequence>